<dbReference type="EMBL" id="LBUU01000015">
    <property type="protein sequence ID" value="KKQ69373.1"/>
    <property type="molecule type" value="Genomic_DNA"/>
</dbReference>
<dbReference type="InterPro" id="IPR020568">
    <property type="entry name" value="Ribosomal_Su5_D2-typ_SF"/>
</dbReference>
<evidence type="ECO:0000256" key="2">
    <source>
        <dbReference type="ARBA" id="ARBA00022694"/>
    </source>
</evidence>
<dbReference type="Proteomes" id="UP000034022">
    <property type="component" value="Unassembled WGS sequence"/>
</dbReference>
<dbReference type="PROSITE" id="PS00648">
    <property type="entry name" value="RIBONUCLEASE_P"/>
    <property type="match status" value="1"/>
</dbReference>
<keyword evidence="3 7" id="KW-0540">Nuclease</keyword>
<comment type="caution">
    <text evidence="9">The sequence shown here is derived from an EMBL/GenBank/DDBJ whole genome shotgun (WGS) entry which is preliminary data.</text>
</comment>
<dbReference type="Pfam" id="PF00825">
    <property type="entry name" value="Ribonuclease_P"/>
    <property type="match status" value="1"/>
</dbReference>
<dbReference type="NCBIfam" id="TIGR00188">
    <property type="entry name" value="rnpA"/>
    <property type="match status" value="1"/>
</dbReference>
<dbReference type="HAMAP" id="MF_00227">
    <property type="entry name" value="RNase_P"/>
    <property type="match status" value="1"/>
</dbReference>
<proteinExistence type="inferred from homology"/>
<dbReference type="EC" id="3.1.26.5" evidence="7 8"/>
<dbReference type="GO" id="GO:0004526">
    <property type="term" value="F:ribonuclease P activity"/>
    <property type="evidence" value="ECO:0007669"/>
    <property type="project" value="UniProtKB-UniRule"/>
</dbReference>
<keyword evidence="5 7" id="KW-0378">Hydrolase</keyword>
<keyword evidence="4 7" id="KW-0255">Endonuclease</keyword>
<evidence type="ECO:0000256" key="1">
    <source>
        <dbReference type="ARBA" id="ARBA00002663"/>
    </source>
</evidence>
<comment type="catalytic activity">
    <reaction evidence="7">
        <text>Endonucleolytic cleavage of RNA, removing 5'-extranucleotides from tRNA precursor.</text>
        <dbReference type="EC" id="3.1.26.5"/>
    </reaction>
</comment>
<organism evidence="9 10">
    <name type="scientific">Candidatus Falkowbacteria bacterium GW2011_GWE1_38_31</name>
    <dbReference type="NCBI Taxonomy" id="1618638"/>
    <lineage>
        <taxon>Bacteria</taxon>
        <taxon>Candidatus Falkowiibacteriota</taxon>
    </lineage>
</organism>
<dbReference type="PANTHER" id="PTHR33992">
    <property type="entry name" value="RIBONUCLEASE P PROTEIN COMPONENT"/>
    <property type="match status" value="1"/>
</dbReference>
<reference evidence="9 10" key="1">
    <citation type="journal article" date="2015" name="Nature">
        <title>rRNA introns, odd ribosomes, and small enigmatic genomes across a large radiation of phyla.</title>
        <authorList>
            <person name="Brown C.T."/>
            <person name="Hug L.A."/>
            <person name="Thomas B.C."/>
            <person name="Sharon I."/>
            <person name="Castelle C.J."/>
            <person name="Singh A."/>
            <person name="Wilkins M.J."/>
            <person name="Williams K.H."/>
            <person name="Banfield J.F."/>
        </authorList>
    </citation>
    <scope>NUCLEOTIDE SEQUENCE [LARGE SCALE GENOMIC DNA]</scope>
</reference>
<evidence type="ECO:0000256" key="6">
    <source>
        <dbReference type="ARBA" id="ARBA00022884"/>
    </source>
</evidence>
<evidence type="ECO:0000256" key="5">
    <source>
        <dbReference type="ARBA" id="ARBA00022801"/>
    </source>
</evidence>
<comment type="subunit">
    <text evidence="7">Consists of a catalytic RNA component (M1 or rnpB) and a protein subunit.</text>
</comment>
<dbReference type="SUPFAM" id="SSF54211">
    <property type="entry name" value="Ribosomal protein S5 domain 2-like"/>
    <property type="match status" value="1"/>
</dbReference>
<dbReference type="InterPro" id="IPR014721">
    <property type="entry name" value="Ribsml_uS5_D2-typ_fold_subgr"/>
</dbReference>
<evidence type="ECO:0000256" key="3">
    <source>
        <dbReference type="ARBA" id="ARBA00022722"/>
    </source>
</evidence>
<dbReference type="InterPro" id="IPR020539">
    <property type="entry name" value="RNase_P_CS"/>
</dbReference>
<evidence type="ECO:0000256" key="7">
    <source>
        <dbReference type="HAMAP-Rule" id="MF_00227"/>
    </source>
</evidence>
<keyword evidence="6 7" id="KW-0694">RNA-binding</keyword>
<dbReference type="AlphaFoldDB" id="A0A0G0JP82"/>
<protein>
    <recommendedName>
        <fullName evidence="7 8">Ribonuclease P protein component</fullName>
        <shortName evidence="7">RNase P protein</shortName>
        <shortName evidence="7">RNaseP protein</shortName>
        <ecNumber evidence="7 8">3.1.26.5</ecNumber>
    </recommendedName>
    <alternativeName>
        <fullName evidence="7">Protein C5</fullName>
    </alternativeName>
</protein>
<dbReference type="GO" id="GO:0000049">
    <property type="term" value="F:tRNA binding"/>
    <property type="evidence" value="ECO:0007669"/>
    <property type="project" value="UniProtKB-UniRule"/>
</dbReference>
<evidence type="ECO:0000313" key="10">
    <source>
        <dbReference type="Proteomes" id="UP000034022"/>
    </source>
</evidence>
<keyword evidence="2 7" id="KW-0819">tRNA processing</keyword>
<evidence type="ECO:0000256" key="4">
    <source>
        <dbReference type="ARBA" id="ARBA00022759"/>
    </source>
</evidence>
<dbReference type="Gene3D" id="3.30.230.10">
    <property type="match status" value="1"/>
</dbReference>
<name>A0A0G0JP82_9BACT</name>
<dbReference type="GO" id="GO:0001682">
    <property type="term" value="P:tRNA 5'-leader removal"/>
    <property type="evidence" value="ECO:0007669"/>
    <property type="project" value="UniProtKB-UniRule"/>
</dbReference>
<comment type="similarity">
    <text evidence="7">Belongs to the RnpA family.</text>
</comment>
<dbReference type="GO" id="GO:0030677">
    <property type="term" value="C:ribonuclease P complex"/>
    <property type="evidence" value="ECO:0007669"/>
    <property type="project" value="TreeGrafter"/>
</dbReference>
<accession>A0A0G0JP82</accession>
<gene>
    <name evidence="7" type="primary">rnpA</name>
    <name evidence="9" type="ORF">US91_C0015G0011</name>
</gene>
<sequence length="116" mass="13577">MLPKKNRLTKKNDFDRVFKKGISVFDYILGIKILKNNLPDSRFGIIVSNKISKKANERNKIKRQIRECLKKINPKIILPIDCVIITLAPIKNSKFIEMEKTIKVVFNRLNNKIKIQ</sequence>
<dbReference type="PANTHER" id="PTHR33992:SF1">
    <property type="entry name" value="RIBONUCLEASE P PROTEIN COMPONENT"/>
    <property type="match status" value="1"/>
</dbReference>
<evidence type="ECO:0000256" key="8">
    <source>
        <dbReference type="NCBIfam" id="TIGR00188"/>
    </source>
</evidence>
<dbReference type="InterPro" id="IPR000100">
    <property type="entry name" value="RNase_P"/>
</dbReference>
<comment type="function">
    <text evidence="1 7">RNaseP catalyzes the removal of the 5'-leader sequence from pre-tRNA to produce the mature 5'-terminus. It can also cleave other RNA substrates such as 4.5S RNA. The protein component plays an auxiliary but essential role in vivo by binding to the 5'-leader sequence and broadening the substrate specificity of the ribozyme.</text>
</comment>
<evidence type="ECO:0000313" key="9">
    <source>
        <dbReference type="EMBL" id="KKQ69373.1"/>
    </source>
</evidence>
<dbReference type="GO" id="GO:0042781">
    <property type="term" value="F:3'-tRNA processing endoribonuclease activity"/>
    <property type="evidence" value="ECO:0007669"/>
    <property type="project" value="TreeGrafter"/>
</dbReference>